<feature type="chain" id="PRO_5045038138" description="Metalloprotease" evidence="5">
    <location>
        <begin position="25"/>
        <end position="258"/>
    </location>
</feature>
<evidence type="ECO:0000313" key="6">
    <source>
        <dbReference type="EMBL" id="GAA3145669.1"/>
    </source>
</evidence>
<comment type="subcellular location">
    <subcellularLocation>
        <location evidence="1">Membrane</location>
        <topology evidence="1">Single-pass membrane protein</topology>
    </subcellularLocation>
</comment>
<dbReference type="PANTHER" id="PTHR30168">
    <property type="entry name" value="PUTATIVE MEMBRANE PROTEIN YPFJ"/>
    <property type="match status" value="1"/>
</dbReference>
<evidence type="ECO:0000256" key="4">
    <source>
        <dbReference type="ARBA" id="ARBA00023136"/>
    </source>
</evidence>
<evidence type="ECO:0000256" key="2">
    <source>
        <dbReference type="ARBA" id="ARBA00022692"/>
    </source>
</evidence>
<proteinExistence type="predicted"/>
<dbReference type="PANTHER" id="PTHR30168:SF0">
    <property type="entry name" value="INNER MEMBRANE PROTEIN"/>
    <property type="match status" value="1"/>
</dbReference>
<evidence type="ECO:0000256" key="5">
    <source>
        <dbReference type="SAM" id="SignalP"/>
    </source>
</evidence>
<keyword evidence="2" id="KW-0812">Transmembrane</keyword>
<dbReference type="InterPro" id="IPR007343">
    <property type="entry name" value="Uncharacterised_pept_Zn_put"/>
</dbReference>
<feature type="signal peptide" evidence="5">
    <location>
        <begin position="1"/>
        <end position="24"/>
    </location>
</feature>
<gene>
    <name evidence="6" type="ORF">GCM10010466_40910</name>
</gene>
<evidence type="ECO:0008006" key="8">
    <source>
        <dbReference type="Google" id="ProtNLM"/>
    </source>
</evidence>
<keyword evidence="4" id="KW-0472">Membrane</keyword>
<sequence length="258" mass="28120">MITALTGAAGFLLAGTALTGTAHAYPVKDEALTKSKLYSTGKLAETECAEPSVKAGSVPSARKYWTKIHSCLNDSWKTHLTKAGLPFSEPVLKFGRIPKGFCGYEIGKENSQAYYCAESKTVHVQLGKDWVEEADDLFLLHAAAELYGFHVMNLVGIDKAFEAAPYSGKNEMNEQIRRNSLQGDCLSGVFLRSVWSSLDRSSRDWRELQGILKSSGDAKGAERVYGKGSNRLHWTKRGYATGDPASCNTWTASPAKVA</sequence>
<dbReference type="EMBL" id="BAAAUT010000032">
    <property type="protein sequence ID" value="GAA3145669.1"/>
    <property type="molecule type" value="Genomic_DNA"/>
</dbReference>
<comment type="caution">
    <text evidence="6">The sequence shown here is derived from an EMBL/GenBank/DDBJ whole genome shotgun (WGS) entry which is preliminary data.</text>
</comment>
<reference evidence="7" key="1">
    <citation type="journal article" date="2019" name="Int. J. Syst. Evol. Microbiol.">
        <title>The Global Catalogue of Microorganisms (GCM) 10K type strain sequencing project: providing services to taxonomists for standard genome sequencing and annotation.</title>
        <authorList>
            <consortium name="The Broad Institute Genomics Platform"/>
            <consortium name="The Broad Institute Genome Sequencing Center for Infectious Disease"/>
            <person name="Wu L."/>
            <person name="Ma J."/>
        </authorList>
    </citation>
    <scope>NUCLEOTIDE SEQUENCE [LARGE SCALE GENOMIC DNA]</scope>
    <source>
        <strain evidence="7">JCM 9373</strain>
    </source>
</reference>
<evidence type="ECO:0000313" key="7">
    <source>
        <dbReference type="Proteomes" id="UP001500320"/>
    </source>
</evidence>
<accession>A0ABP6NEF4</accession>
<name>A0ABP6NEF4_9ACTN</name>
<dbReference type="Proteomes" id="UP001500320">
    <property type="component" value="Unassembled WGS sequence"/>
</dbReference>
<keyword evidence="3" id="KW-1133">Transmembrane helix</keyword>
<evidence type="ECO:0000256" key="3">
    <source>
        <dbReference type="ARBA" id="ARBA00022989"/>
    </source>
</evidence>
<keyword evidence="7" id="KW-1185">Reference proteome</keyword>
<evidence type="ECO:0000256" key="1">
    <source>
        <dbReference type="ARBA" id="ARBA00004167"/>
    </source>
</evidence>
<protein>
    <recommendedName>
        <fullName evidence="8">Metalloprotease</fullName>
    </recommendedName>
</protein>
<keyword evidence="5" id="KW-0732">Signal</keyword>
<dbReference type="Pfam" id="PF04228">
    <property type="entry name" value="Zn_peptidase"/>
    <property type="match status" value="1"/>
</dbReference>
<organism evidence="6 7">
    <name type="scientific">Planomonospora alba</name>
    <dbReference type="NCBI Taxonomy" id="161354"/>
    <lineage>
        <taxon>Bacteria</taxon>
        <taxon>Bacillati</taxon>
        <taxon>Actinomycetota</taxon>
        <taxon>Actinomycetes</taxon>
        <taxon>Streptosporangiales</taxon>
        <taxon>Streptosporangiaceae</taxon>
        <taxon>Planomonospora</taxon>
    </lineage>
</organism>